<sequence>MVAKIDGPMIIRFIENTEEFNKYVNDGFVTIGSDKYSDFYMAVAEGIGNTPVNVLVEEGSFMKKVYEFEITRIEREKLEEDEKMKNKIAQIEKEMKYGCLINRVNENVVDDDEKIVHVVITKKKRLRKKGSFSLLNFCACSGKQFVQD</sequence>
<dbReference type="EMBL" id="JBDFQZ010000009">
    <property type="protein sequence ID" value="KAK9691774.1"/>
    <property type="molecule type" value="Genomic_DNA"/>
</dbReference>
<name>A0AAW1IP25_SAPOF</name>
<gene>
    <name evidence="1" type="ORF">RND81_09G219000</name>
</gene>
<reference evidence="1" key="1">
    <citation type="submission" date="2024-03" db="EMBL/GenBank/DDBJ databases">
        <title>WGS assembly of Saponaria officinalis var. Norfolk2.</title>
        <authorList>
            <person name="Jenkins J."/>
            <person name="Shu S."/>
            <person name="Grimwood J."/>
            <person name="Barry K."/>
            <person name="Goodstein D."/>
            <person name="Schmutz J."/>
            <person name="Leebens-Mack J."/>
            <person name="Osbourn A."/>
        </authorList>
    </citation>
    <scope>NUCLEOTIDE SEQUENCE [LARGE SCALE GENOMIC DNA]</scope>
    <source>
        <strain evidence="1">JIC</strain>
    </source>
</reference>
<comment type="caution">
    <text evidence="1">The sequence shown here is derived from an EMBL/GenBank/DDBJ whole genome shotgun (WGS) entry which is preliminary data.</text>
</comment>
<protein>
    <submittedName>
        <fullName evidence="1">Uncharacterized protein</fullName>
    </submittedName>
</protein>
<keyword evidence="2" id="KW-1185">Reference proteome</keyword>
<proteinExistence type="predicted"/>
<evidence type="ECO:0000313" key="2">
    <source>
        <dbReference type="Proteomes" id="UP001443914"/>
    </source>
</evidence>
<dbReference type="AlphaFoldDB" id="A0AAW1IP25"/>
<organism evidence="1 2">
    <name type="scientific">Saponaria officinalis</name>
    <name type="common">Common soapwort</name>
    <name type="synonym">Lychnis saponaria</name>
    <dbReference type="NCBI Taxonomy" id="3572"/>
    <lineage>
        <taxon>Eukaryota</taxon>
        <taxon>Viridiplantae</taxon>
        <taxon>Streptophyta</taxon>
        <taxon>Embryophyta</taxon>
        <taxon>Tracheophyta</taxon>
        <taxon>Spermatophyta</taxon>
        <taxon>Magnoliopsida</taxon>
        <taxon>eudicotyledons</taxon>
        <taxon>Gunneridae</taxon>
        <taxon>Pentapetalae</taxon>
        <taxon>Caryophyllales</taxon>
        <taxon>Caryophyllaceae</taxon>
        <taxon>Caryophylleae</taxon>
        <taxon>Saponaria</taxon>
    </lineage>
</organism>
<dbReference type="Proteomes" id="UP001443914">
    <property type="component" value="Unassembled WGS sequence"/>
</dbReference>
<accession>A0AAW1IP25</accession>
<evidence type="ECO:0000313" key="1">
    <source>
        <dbReference type="EMBL" id="KAK9691774.1"/>
    </source>
</evidence>